<dbReference type="SUPFAM" id="SSF53474">
    <property type="entry name" value="alpha/beta-Hydrolases"/>
    <property type="match status" value="1"/>
</dbReference>
<dbReference type="KEGG" id="sdv:BN159_6050"/>
<evidence type="ECO:0000313" key="4">
    <source>
        <dbReference type="EMBL" id="CCK30429.1"/>
    </source>
</evidence>
<dbReference type="Proteomes" id="UP000008043">
    <property type="component" value="Chromosome"/>
</dbReference>
<dbReference type="SMART" id="SM00824">
    <property type="entry name" value="PKS_TE"/>
    <property type="match status" value="1"/>
</dbReference>
<feature type="domain" description="Thioesterase TesA-like" evidence="3">
    <location>
        <begin position="27"/>
        <end position="250"/>
    </location>
</feature>
<proteinExistence type="inferred from homology"/>
<dbReference type="PANTHER" id="PTHR11487">
    <property type="entry name" value="THIOESTERASE"/>
    <property type="match status" value="1"/>
</dbReference>
<gene>
    <name evidence="4" type="ORF">BN159_6050</name>
</gene>
<dbReference type="InterPro" id="IPR001031">
    <property type="entry name" value="Thioesterase"/>
</dbReference>
<dbReference type="PANTHER" id="PTHR11487:SF0">
    <property type="entry name" value="S-ACYL FATTY ACID SYNTHASE THIOESTERASE, MEDIUM CHAIN"/>
    <property type="match status" value="1"/>
</dbReference>
<dbReference type="InterPro" id="IPR012223">
    <property type="entry name" value="TEII"/>
</dbReference>
<dbReference type="Pfam" id="PF00975">
    <property type="entry name" value="Thioesterase"/>
    <property type="match status" value="1"/>
</dbReference>
<dbReference type="Gene3D" id="3.40.50.1820">
    <property type="entry name" value="alpha/beta hydrolase"/>
    <property type="match status" value="1"/>
</dbReference>
<evidence type="ECO:0000256" key="2">
    <source>
        <dbReference type="ARBA" id="ARBA00022801"/>
    </source>
</evidence>
<sequence length="264" mass="27860">MSTHSVSPRADWIGARFAVGRPRLRLLCLPQAGGSAATFGAWRPHLPDGAEVAAVELPGRGARMGEPMPSAWGPLIEAVLDGIRAELAVPYALFGHSFGGTLAYELTLRIEREGLRPPSALVCSAARAPHLPLGREAVAGATDEELADWLRSGDGLPSELLAFPDFLREVLRAVRADLALAESHRIPQPVPVSCPLLTLAGEQDEVATVAQVEPWAAYASGAYRMQVLPGGHAFPRTHPRQTMSAVFEGLTGVGAFPGEGDGQG</sequence>
<reference evidence="4 5" key="1">
    <citation type="journal article" date="2012" name="J. Bacteriol.">
        <title>Genome sequence of the bacterium Streptomyces davawensis JCM 4913 and heterologous production of the unique antibiotic roseoflavin.</title>
        <authorList>
            <person name="Jankowitsch F."/>
            <person name="Schwarz J."/>
            <person name="Ruckert C."/>
            <person name="Gust B."/>
            <person name="Szczepanowski R."/>
            <person name="Blom J."/>
            <person name="Pelzer S."/>
            <person name="Kalinowski J."/>
            <person name="Mack M."/>
        </authorList>
    </citation>
    <scope>NUCLEOTIDE SEQUENCE [LARGE SCALE GENOMIC DNA]</scope>
    <source>
        <strain evidence="5">DSM 101723 / JCM 4913 / KCC S-0913 / 768</strain>
    </source>
</reference>
<dbReference type="GO" id="GO:0016787">
    <property type="term" value="F:hydrolase activity"/>
    <property type="evidence" value="ECO:0007669"/>
    <property type="project" value="UniProtKB-KW"/>
</dbReference>
<dbReference type="GO" id="GO:0008610">
    <property type="term" value="P:lipid biosynthetic process"/>
    <property type="evidence" value="ECO:0007669"/>
    <property type="project" value="TreeGrafter"/>
</dbReference>
<dbReference type="HOGENOM" id="CLU_070456_1_1_11"/>
<dbReference type="eggNOG" id="COG3208">
    <property type="taxonomic scope" value="Bacteria"/>
</dbReference>
<protein>
    <recommendedName>
        <fullName evidence="3">Thioesterase TesA-like domain-containing protein</fullName>
    </recommendedName>
</protein>
<dbReference type="OrthoDB" id="8480037at2"/>
<accession>K4RC67</accession>
<organism evidence="4 5">
    <name type="scientific">Streptomyces davaonensis (strain DSM 101723 / JCM 4913 / KCC S-0913 / 768)</name>
    <dbReference type="NCBI Taxonomy" id="1214101"/>
    <lineage>
        <taxon>Bacteria</taxon>
        <taxon>Bacillati</taxon>
        <taxon>Actinomycetota</taxon>
        <taxon>Actinomycetes</taxon>
        <taxon>Kitasatosporales</taxon>
        <taxon>Streptomycetaceae</taxon>
        <taxon>Streptomyces</taxon>
    </lineage>
</organism>
<keyword evidence="5" id="KW-1185">Reference proteome</keyword>
<dbReference type="InterPro" id="IPR020802">
    <property type="entry name" value="TesA-like"/>
</dbReference>
<evidence type="ECO:0000256" key="1">
    <source>
        <dbReference type="ARBA" id="ARBA00007169"/>
    </source>
</evidence>
<dbReference type="STRING" id="1214101.BN159_6050"/>
<keyword evidence="2" id="KW-0378">Hydrolase</keyword>
<dbReference type="RefSeq" id="WP_015660765.1">
    <property type="nucleotide sequence ID" value="NC_020504.1"/>
</dbReference>
<name>K4RC67_STRDJ</name>
<dbReference type="EMBL" id="HE971709">
    <property type="protein sequence ID" value="CCK30429.1"/>
    <property type="molecule type" value="Genomic_DNA"/>
</dbReference>
<evidence type="ECO:0000313" key="5">
    <source>
        <dbReference type="Proteomes" id="UP000008043"/>
    </source>
</evidence>
<evidence type="ECO:0000259" key="3">
    <source>
        <dbReference type="SMART" id="SM00824"/>
    </source>
</evidence>
<dbReference type="InterPro" id="IPR029058">
    <property type="entry name" value="AB_hydrolase_fold"/>
</dbReference>
<comment type="similarity">
    <text evidence="1">Belongs to the thioesterase family.</text>
</comment>
<dbReference type="AlphaFoldDB" id="K4RC67"/>